<protein>
    <submittedName>
        <fullName evidence="6">Ino80 chromatin remodeling complex protein</fullName>
    </submittedName>
</protein>
<evidence type="ECO:0000256" key="2">
    <source>
        <dbReference type="ARBA" id="ARBA00022729"/>
    </source>
</evidence>
<dbReference type="GO" id="GO:0004553">
    <property type="term" value="F:hydrolase activity, hydrolyzing O-glycosyl compounds"/>
    <property type="evidence" value="ECO:0007669"/>
    <property type="project" value="InterPro"/>
</dbReference>
<evidence type="ECO:0000256" key="3">
    <source>
        <dbReference type="ARBA" id="ARBA00022801"/>
    </source>
</evidence>
<feature type="compositionally biased region" description="Acidic residues" evidence="5">
    <location>
        <begin position="1097"/>
        <end position="1107"/>
    </location>
</feature>
<dbReference type="CDD" id="cd18820">
    <property type="entry name" value="GH43_LbAraf43-like"/>
    <property type="match status" value="1"/>
</dbReference>
<dbReference type="Pfam" id="PF04616">
    <property type="entry name" value="Glyco_hydro_43"/>
    <property type="match status" value="1"/>
</dbReference>
<sequence length="1728" mass="193814">MANGSTKETTSHFRIATRRVTNLAKNENRSYSDKDISESRYATSEVVVAFPMTDSGVPIVKPLDLFVFLPVRHVGFNFLIQADFVTDASRQDVVADSPRNIGLIDGIAKAFVQGIVQMSGSSDTSSSVYQWMRYLPQEAGQNRDNLWCTLVERISVELNEAAVLLGRKQPERRPIRDLLRPTGDYLDDAGEPLFDDSHPEKFISRKYQTSDLGILKEYGLRYAYAEDILGFIEEDLRRGLAGRMQSPTTTERWHTLAAKFLSHICVGKIRTKMLTMKLLPLHDGTWAQPVAKTPRSIYFAQTGGLDIPPDIGIRLISPDVTSPERKALFRLLGVEEVPIPFVTTMIIKKYIERTGEHAISLASSKRHLQFLYLTDHVGFSDGDDWDTVRVVNQDGGLESGIDVYKHNRDPYGATELFKRTVSGPKPGDGAPGYEDCSFINEKYFEESPSTPQGQDLSWLNWLYYCSFAESYVRLVHLGKLLLPGLYVHKHRPEKFLGALKVNYENIDEFRIDTIGLLQRTTVLCQGSGYAELQDAYYPTTELLKRVGKLVEPGAFFPWLYLENTTGTDDAVPTDWKDFLTALKITAPTDLDFALAMLRYSRAGFPPEATSSSRSRLFDLYEHIVIKQSEASEDPEAATKVQTLFEKQRCIYIPTDAGGHTWAFPHECVWNAPQMLQTKHVLRLLYEPCHREDKRDDDILAILFKTTLGIDDCKWKTLIEELKGLKEAECNDIATLLPIYKALNARRKNLPHKHQEAIRLAFENDALICAPSDDQNPWRNIAQCIWSTGAKLRGRASFNHHYESLKDFFVEFLGVKLVDLEMAISELKYAGGEAKTSVDALKESIWMVNSLLLSTQRPPSSEDVVGADIFPIKMPNGQTTRGSATMEFCIVDRESLGQAFSEKVKLLDFGLQEVSRLNPFLHWAQLQDRFMSKSVREFTSFHGDEARLVSKTDRQISHRAYALLRSPRTETKEGVHSLYDMLKGAEVYETSGISSDLKLTQDDTDHVVVGDIATLHIDEAPTGLLKVYLPRDKDDQTFVFVTTLGGKLFEWMMRQPSEKISFGLERGTKTIQEVLMAPRSRTDVVLEKNGIACIHDVEDTDEQVDSESESATSTPQLRAAEAAAHLIGEGAGLEDSDVDDLWTPSRSTCDDNDNDNNEDPELHQSFRSSTPPGGRRPFGNLSIAAPATLQSGIATRASNTAYTALLERVINTAQNKTIPSNRSFGMSHLLASIPAGSDAMLKFDLQIASASERDCRVDAAGELYVFELLSGLPEKLPGFSRDSWQSNIRHYVTSHPKYADMASWSGWEMSDITYCDTAGVLTRLLIQQGYLDGDSWSGERPQYFIEVKTTTSRCDMPFFMQVMTLKPNKRGAIYVIFRVYNLGQADMGLAVYVDPEALRMANQLEFIGETCHNQHVIMSSRPICNVDTPDPWMVAANGGFFFTFTLGNRVEIWFSQSMEDFHHCRKTVVWQPAAGSPWSADIWAPELHYLNGAWYIYTCAAPPGVGNAGHRTVLLRTWSPDPMDASGWQFLGPIPGMPDHWAIDATVFSPDGRELYCCWSGWPPGDHSDTEQDLFLIKMRRPEEAIEGSEVCISHAQHPWERPDGGRRGVNEGPTWVDSPAFRGIVYSAHGSWTSEYKLALLAFVGGDPLRAEHWVKRSKPLLVSGPAGRGPFGPGHASFIRSPHQGDPRLFCIYHATEKEGEGWNNRKARVCCLGPECFSHDAHVIAL</sequence>
<organism evidence="7">
    <name type="scientific">Grosmannia clavigera (strain kw1407 / UAMH 11150)</name>
    <name type="common">Blue stain fungus</name>
    <name type="synonym">Graphiocladiella clavigera</name>
    <dbReference type="NCBI Taxonomy" id="655863"/>
    <lineage>
        <taxon>Eukaryota</taxon>
        <taxon>Fungi</taxon>
        <taxon>Dikarya</taxon>
        <taxon>Ascomycota</taxon>
        <taxon>Pezizomycotina</taxon>
        <taxon>Sordariomycetes</taxon>
        <taxon>Sordariomycetidae</taxon>
        <taxon>Ophiostomatales</taxon>
        <taxon>Ophiostomataceae</taxon>
        <taxon>Leptographium</taxon>
    </lineage>
</organism>
<reference evidence="6 7" key="1">
    <citation type="journal article" date="2011" name="Proc. Natl. Acad. Sci. U.S.A.">
        <title>Genome and transcriptome analyses of the mountain pine beetle-fungal symbiont Grosmannia clavigera, a lodgepole pine pathogen.</title>
        <authorList>
            <person name="DiGuistini S."/>
            <person name="Wang Y."/>
            <person name="Liao N.Y."/>
            <person name="Taylor G."/>
            <person name="Tanguay P."/>
            <person name="Feau N."/>
            <person name="Henrissat B."/>
            <person name="Chan S.K."/>
            <person name="Hesse-Orce U."/>
            <person name="Alamouti S.M."/>
            <person name="Tsui C.K.M."/>
            <person name="Docking R.T."/>
            <person name="Levasseur A."/>
            <person name="Haridas S."/>
            <person name="Robertson G."/>
            <person name="Birol I."/>
            <person name="Holt R.A."/>
            <person name="Marra M.A."/>
            <person name="Hamelin R.C."/>
            <person name="Hirst M."/>
            <person name="Jones S.J.M."/>
            <person name="Bohlmann J."/>
            <person name="Breuil C."/>
        </authorList>
    </citation>
    <scope>NUCLEOTIDE SEQUENCE [LARGE SCALE GENOMIC DNA]</scope>
    <source>
        <strain evidence="7">kw1407 / UAMH 11150</strain>
    </source>
</reference>
<dbReference type="EMBL" id="GL629765">
    <property type="protein sequence ID" value="EFX04064.1"/>
    <property type="molecule type" value="Genomic_DNA"/>
</dbReference>
<dbReference type="GO" id="GO:0005975">
    <property type="term" value="P:carbohydrate metabolic process"/>
    <property type="evidence" value="ECO:0007669"/>
    <property type="project" value="InterPro"/>
</dbReference>
<dbReference type="PANTHER" id="PTHR43817:SF1">
    <property type="entry name" value="HYDROLASE, FAMILY 43, PUTATIVE (AFU_ORTHOLOGUE AFUA_3G01660)-RELATED"/>
    <property type="match status" value="1"/>
</dbReference>
<dbReference type="STRING" id="655863.F0XCD2"/>
<comment type="similarity">
    <text evidence="1">Belongs to the glycosyl hydrolase 43 family.</text>
</comment>
<dbReference type="Gene3D" id="2.115.10.20">
    <property type="entry name" value="Glycosyl hydrolase domain, family 43"/>
    <property type="match status" value="1"/>
</dbReference>
<dbReference type="Proteomes" id="UP000007796">
    <property type="component" value="Unassembled WGS sequence"/>
</dbReference>
<proteinExistence type="inferred from homology"/>
<feature type="region of interest" description="Disordered" evidence="5">
    <location>
        <begin position="1133"/>
        <end position="1180"/>
    </location>
</feature>
<feature type="compositionally biased region" description="Acidic residues" evidence="5">
    <location>
        <begin position="1149"/>
        <end position="1158"/>
    </location>
</feature>
<accession>F0XCD2</accession>
<keyword evidence="7" id="KW-1185">Reference proteome</keyword>
<keyword evidence="2" id="KW-0732">Signal</keyword>
<gene>
    <name evidence="6" type="ORF">CMQ_992</name>
</gene>
<evidence type="ECO:0000313" key="7">
    <source>
        <dbReference type="Proteomes" id="UP000007796"/>
    </source>
</evidence>
<keyword evidence="3" id="KW-0378">Hydrolase</keyword>
<dbReference type="InterPro" id="IPR023296">
    <property type="entry name" value="Glyco_hydro_beta-prop_sf"/>
</dbReference>
<dbReference type="RefSeq" id="XP_014173546.1">
    <property type="nucleotide sequence ID" value="XM_014318071.1"/>
</dbReference>
<name>F0XCD2_GROCL</name>
<dbReference type="InterPro" id="IPR006710">
    <property type="entry name" value="Glyco_hydro_43"/>
</dbReference>
<dbReference type="HOGENOM" id="CLU_000570_3_0_1"/>
<feature type="region of interest" description="Disordered" evidence="5">
    <location>
        <begin position="1096"/>
        <end position="1115"/>
    </location>
</feature>
<evidence type="ECO:0000256" key="1">
    <source>
        <dbReference type="ARBA" id="ARBA00009865"/>
    </source>
</evidence>
<dbReference type="GeneID" id="25982132"/>
<dbReference type="OrthoDB" id="1262810at2759"/>
<dbReference type="PANTHER" id="PTHR43817">
    <property type="entry name" value="GLYCOSYL HYDROLASE"/>
    <property type="match status" value="1"/>
</dbReference>
<dbReference type="InParanoid" id="F0XCD2"/>
<dbReference type="SUPFAM" id="SSF75005">
    <property type="entry name" value="Arabinanase/levansucrase/invertase"/>
    <property type="match status" value="1"/>
</dbReference>
<keyword evidence="4" id="KW-0326">Glycosidase</keyword>
<evidence type="ECO:0000256" key="5">
    <source>
        <dbReference type="SAM" id="MobiDB-lite"/>
    </source>
</evidence>
<evidence type="ECO:0000256" key="4">
    <source>
        <dbReference type="ARBA" id="ARBA00023295"/>
    </source>
</evidence>
<evidence type="ECO:0000313" key="6">
    <source>
        <dbReference type="EMBL" id="EFX04064.1"/>
    </source>
</evidence>
<dbReference type="eggNOG" id="ENOG502QQIR">
    <property type="taxonomic scope" value="Eukaryota"/>
</dbReference>